<accession>A0ABR9VQ97</accession>
<gene>
    <name evidence="5" type="ORF">IQ217_06580</name>
</gene>
<dbReference type="Pfam" id="PF19289">
    <property type="entry name" value="PmbA_TldD_3rd"/>
    <property type="match status" value="1"/>
</dbReference>
<dbReference type="Pfam" id="PF01523">
    <property type="entry name" value="PmbA_TldD_1st"/>
    <property type="match status" value="1"/>
</dbReference>
<name>A0ABR9VQ97_9SYNC</name>
<feature type="domain" description="Metalloprotease TldD/E N-terminal" evidence="2">
    <location>
        <begin position="23"/>
        <end position="87"/>
    </location>
</feature>
<comment type="caution">
    <text evidence="5">The sequence shown here is derived from an EMBL/GenBank/DDBJ whole genome shotgun (WGS) entry which is preliminary data.</text>
</comment>
<evidence type="ECO:0000313" key="5">
    <source>
        <dbReference type="EMBL" id="MBE9253525.1"/>
    </source>
</evidence>
<dbReference type="InterPro" id="IPR047657">
    <property type="entry name" value="PmbA"/>
</dbReference>
<dbReference type="SUPFAM" id="SSF111283">
    <property type="entry name" value="Putative modulator of DNA gyrase, PmbA/TldD"/>
    <property type="match status" value="1"/>
</dbReference>
<dbReference type="InterPro" id="IPR045570">
    <property type="entry name" value="Metalloprtase-TldD/E_cen_dom"/>
</dbReference>
<organism evidence="5 6">
    <name type="scientific">Synechocystis salina LEGE 00031</name>
    <dbReference type="NCBI Taxonomy" id="1828736"/>
    <lineage>
        <taxon>Bacteria</taxon>
        <taxon>Bacillati</taxon>
        <taxon>Cyanobacteriota</taxon>
        <taxon>Cyanophyceae</taxon>
        <taxon>Synechococcales</taxon>
        <taxon>Merismopediaceae</taxon>
        <taxon>Synechocystis</taxon>
    </lineage>
</organism>
<feature type="domain" description="Metalloprotease TldD/E central" evidence="4">
    <location>
        <begin position="121"/>
        <end position="220"/>
    </location>
</feature>
<dbReference type="EMBL" id="JADEVV010000014">
    <property type="protein sequence ID" value="MBE9253525.1"/>
    <property type="molecule type" value="Genomic_DNA"/>
</dbReference>
<dbReference type="InterPro" id="IPR002510">
    <property type="entry name" value="Metalloprtase-TldD/E_N"/>
</dbReference>
<feature type="domain" description="Metalloprotease TldD/E C-terminal" evidence="3">
    <location>
        <begin position="227"/>
        <end position="445"/>
    </location>
</feature>
<evidence type="ECO:0000259" key="3">
    <source>
        <dbReference type="Pfam" id="PF19289"/>
    </source>
</evidence>
<sequence>MLDIQAIADHAHQGAAALGIKQYDIYGSSVDDSGVEVDSGEPKQVEASNRASVIVRVWNDKGLVGVTSTTDLDAAGISLALETAAEASAFGITDNIPDFSPEAQVPIGGAENDVAEPAPMGDLIATLVKAEQDLLSSHPAITGVPYNGLSEQTTERFYLNSAGAKRYECRSYASIYLYSRAEQEGKKPRSAGEMKISRDLASLDIDDCLQTVKEKTLSHLDYRPIPTGKYTVVFSPRAFLSLLSAFSNLYNAQSILDKQSLATKETLGTAIASELLSVSDDALHPGNISAERFDGEGTPTRRVNIIENGVLTGLLHSAGTAKRFNTQPTGHANIGAKITVGAHFYHVYSEKTPEKSYSLDEAENVVYIDKLQALHAGVNSLQGSFSLPFDGWLVNKGEKQSIDAATVAGDFLEVLKTIVYLEPEAEVTPGGVCPRVWVEGLAITGE</sequence>
<evidence type="ECO:0000256" key="1">
    <source>
        <dbReference type="ARBA" id="ARBA00005836"/>
    </source>
</evidence>
<dbReference type="InterPro" id="IPR035068">
    <property type="entry name" value="TldD/PmbA_N"/>
</dbReference>
<evidence type="ECO:0000313" key="6">
    <source>
        <dbReference type="Proteomes" id="UP000658720"/>
    </source>
</evidence>
<comment type="similarity">
    <text evidence="1">Belongs to the peptidase U62 family.</text>
</comment>
<proteinExistence type="inferred from homology"/>
<evidence type="ECO:0000259" key="2">
    <source>
        <dbReference type="Pfam" id="PF01523"/>
    </source>
</evidence>
<dbReference type="Pfam" id="PF19290">
    <property type="entry name" value="PmbA_TldD_2nd"/>
    <property type="match status" value="1"/>
</dbReference>
<dbReference type="PANTHER" id="PTHR43421">
    <property type="entry name" value="METALLOPROTEASE PMBA"/>
    <property type="match status" value="1"/>
</dbReference>
<dbReference type="InterPro" id="IPR045569">
    <property type="entry name" value="Metalloprtase-TldD/E_C"/>
</dbReference>
<reference evidence="5 6" key="1">
    <citation type="submission" date="2020-10" db="EMBL/GenBank/DDBJ databases">
        <authorList>
            <person name="Castelo-Branco R."/>
            <person name="Eusebio N."/>
            <person name="Adriana R."/>
            <person name="Vieira A."/>
            <person name="Brugerolle De Fraissinette N."/>
            <person name="Rezende De Castro R."/>
            <person name="Schneider M.P."/>
            <person name="Vasconcelos V."/>
            <person name="Leao P.N."/>
        </authorList>
    </citation>
    <scope>NUCLEOTIDE SEQUENCE [LARGE SCALE GENOMIC DNA]</scope>
    <source>
        <strain evidence="5 6">LEGE 00031</strain>
    </source>
</reference>
<protein>
    <submittedName>
        <fullName evidence="5">TldD/PmbA family protein</fullName>
    </submittedName>
</protein>
<dbReference type="Proteomes" id="UP000658720">
    <property type="component" value="Unassembled WGS sequence"/>
</dbReference>
<dbReference type="Gene3D" id="3.30.2290.10">
    <property type="entry name" value="PmbA/TldD superfamily"/>
    <property type="match status" value="1"/>
</dbReference>
<dbReference type="InterPro" id="IPR036059">
    <property type="entry name" value="TldD/PmbA_sf"/>
</dbReference>
<evidence type="ECO:0000259" key="4">
    <source>
        <dbReference type="Pfam" id="PF19290"/>
    </source>
</evidence>
<keyword evidence="6" id="KW-1185">Reference proteome</keyword>
<dbReference type="RefSeq" id="WP_194019341.1">
    <property type="nucleotide sequence ID" value="NZ_JADEVV010000014.1"/>
</dbReference>
<dbReference type="PANTHER" id="PTHR43421:SF1">
    <property type="entry name" value="METALLOPROTEASE PMBA"/>
    <property type="match status" value="1"/>
</dbReference>